<evidence type="ECO:0000256" key="1">
    <source>
        <dbReference type="ARBA" id="ARBA00022729"/>
    </source>
</evidence>
<comment type="caution">
    <text evidence="6">The sequence shown here is derived from an EMBL/GenBank/DDBJ whole genome shotgun (WGS) entry which is preliminary data.</text>
</comment>
<feature type="region of interest" description="Disordered" evidence="2">
    <location>
        <begin position="126"/>
        <end position="163"/>
    </location>
</feature>
<proteinExistence type="predicted"/>
<dbReference type="InterPro" id="IPR018466">
    <property type="entry name" value="Kre9/Knh1-like_N"/>
</dbReference>
<keyword evidence="3" id="KW-0472">Membrane</keyword>
<feature type="compositionally biased region" description="Low complexity" evidence="2">
    <location>
        <begin position="136"/>
        <end position="158"/>
    </location>
</feature>
<accession>A0A9P6F5Q3</accession>
<evidence type="ECO:0000259" key="5">
    <source>
        <dbReference type="Pfam" id="PF10342"/>
    </source>
</evidence>
<evidence type="ECO:0000313" key="6">
    <source>
        <dbReference type="EMBL" id="KAF9542481.1"/>
    </source>
</evidence>
<keyword evidence="1 4" id="KW-0732">Signal</keyword>
<gene>
    <name evidence="6" type="ORF">EC957_001923</name>
</gene>
<feature type="transmembrane region" description="Helical" evidence="3">
    <location>
        <begin position="167"/>
        <end position="188"/>
    </location>
</feature>
<keyword evidence="3" id="KW-0812">Transmembrane</keyword>
<evidence type="ECO:0000256" key="4">
    <source>
        <dbReference type="SAM" id="SignalP"/>
    </source>
</evidence>
<dbReference type="Pfam" id="PF10342">
    <property type="entry name" value="Kre9_KNH"/>
    <property type="match status" value="1"/>
</dbReference>
<keyword evidence="7" id="KW-1185">Reference proteome</keyword>
<evidence type="ECO:0000256" key="3">
    <source>
        <dbReference type="SAM" id="Phobius"/>
    </source>
</evidence>
<protein>
    <recommendedName>
        <fullName evidence="5">Yeast cell wall synthesis Kre9/Knh1-like N-terminal domain-containing protein</fullName>
    </recommendedName>
</protein>
<keyword evidence="3" id="KW-1133">Transmembrane helix</keyword>
<dbReference type="AlphaFoldDB" id="A0A9P6F5Q3"/>
<reference evidence="6" key="1">
    <citation type="journal article" date="2020" name="Fungal Divers.">
        <title>Resolving the Mortierellaceae phylogeny through synthesis of multi-gene phylogenetics and phylogenomics.</title>
        <authorList>
            <person name="Vandepol N."/>
            <person name="Liber J."/>
            <person name="Desiro A."/>
            <person name="Na H."/>
            <person name="Kennedy M."/>
            <person name="Barry K."/>
            <person name="Grigoriev I.V."/>
            <person name="Miller A.N."/>
            <person name="O'Donnell K."/>
            <person name="Stajich J.E."/>
            <person name="Bonito G."/>
        </authorList>
    </citation>
    <scope>NUCLEOTIDE SEQUENCE</scope>
    <source>
        <strain evidence="6">NRRL 2591</strain>
    </source>
</reference>
<organism evidence="6 7">
    <name type="scientific">Mortierella hygrophila</name>
    <dbReference type="NCBI Taxonomy" id="979708"/>
    <lineage>
        <taxon>Eukaryota</taxon>
        <taxon>Fungi</taxon>
        <taxon>Fungi incertae sedis</taxon>
        <taxon>Mucoromycota</taxon>
        <taxon>Mortierellomycotina</taxon>
        <taxon>Mortierellomycetes</taxon>
        <taxon>Mortierellales</taxon>
        <taxon>Mortierellaceae</taxon>
        <taxon>Mortierella</taxon>
    </lineage>
</organism>
<dbReference type="EMBL" id="JAAAXW010000137">
    <property type="protein sequence ID" value="KAF9542481.1"/>
    <property type="molecule type" value="Genomic_DNA"/>
</dbReference>
<name>A0A9P6F5Q3_9FUNG</name>
<feature type="chain" id="PRO_5040385834" description="Yeast cell wall synthesis Kre9/Knh1-like N-terminal domain-containing protein" evidence="4">
    <location>
        <begin position="23"/>
        <end position="189"/>
    </location>
</feature>
<dbReference type="Proteomes" id="UP000723463">
    <property type="component" value="Unassembled WGS sequence"/>
</dbReference>
<feature type="signal peptide" evidence="4">
    <location>
        <begin position="1"/>
        <end position="22"/>
    </location>
</feature>
<sequence length="189" mass="19404">MYFTRFALLASTLALAFTTAQSVPPSEEVLVFNPNSTTTWQAGTPVTVEWKFLLADGPFTNLGFDITLRQGDVIANTTAEVKALGRSGRGSSSFAFELPADIVDGSDYQIGVGPYRTESFVIVGTVGISPPPPPASTTSGTPTNPATSSGTVPSPTTTKPASAASGLVSMTPLALAGSTLAMFVIALAL</sequence>
<evidence type="ECO:0000256" key="2">
    <source>
        <dbReference type="SAM" id="MobiDB-lite"/>
    </source>
</evidence>
<feature type="domain" description="Yeast cell wall synthesis Kre9/Knh1-like N-terminal" evidence="5">
    <location>
        <begin position="33"/>
        <end position="111"/>
    </location>
</feature>
<evidence type="ECO:0000313" key="7">
    <source>
        <dbReference type="Proteomes" id="UP000723463"/>
    </source>
</evidence>